<evidence type="ECO:0000259" key="6">
    <source>
        <dbReference type="Pfam" id="PF07732"/>
    </source>
</evidence>
<dbReference type="OrthoDB" id="2121828at2759"/>
<dbReference type="Pfam" id="PF07731">
    <property type="entry name" value="Cu-oxidase_2"/>
    <property type="match status" value="1"/>
</dbReference>
<evidence type="ECO:0000259" key="5">
    <source>
        <dbReference type="Pfam" id="PF07731"/>
    </source>
</evidence>
<name>A0A835CNR6_APHGI</name>
<dbReference type="InterPro" id="IPR011707">
    <property type="entry name" value="Cu-oxidase-like_N"/>
</dbReference>
<dbReference type="Pfam" id="PF07732">
    <property type="entry name" value="Cu-oxidase_3"/>
    <property type="match status" value="1"/>
</dbReference>
<organism evidence="7 8">
    <name type="scientific">Aphidius gifuensis</name>
    <name type="common">Parasitoid wasp</name>
    <dbReference type="NCBI Taxonomy" id="684658"/>
    <lineage>
        <taxon>Eukaryota</taxon>
        <taxon>Metazoa</taxon>
        <taxon>Ecdysozoa</taxon>
        <taxon>Arthropoda</taxon>
        <taxon>Hexapoda</taxon>
        <taxon>Insecta</taxon>
        <taxon>Pterygota</taxon>
        <taxon>Neoptera</taxon>
        <taxon>Endopterygota</taxon>
        <taxon>Hymenoptera</taxon>
        <taxon>Apocrita</taxon>
        <taxon>Ichneumonoidea</taxon>
        <taxon>Braconidae</taxon>
        <taxon>Aphidiinae</taxon>
        <taxon>Aphidius</taxon>
    </lineage>
</organism>
<dbReference type="SUPFAM" id="SSF49503">
    <property type="entry name" value="Cupredoxins"/>
    <property type="match status" value="3"/>
</dbReference>
<dbReference type="PROSITE" id="PS00080">
    <property type="entry name" value="MULTICOPPER_OXIDASE2"/>
    <property type="match status" value="1"/>
</dbReference>
<dbReference type="InterPro" id="IPR002355">
    <property type="entry name" value="Cu_oxidase_Cu_BS"/>
</dbReference>
<dbReference type="GO" id="GO:0005507">
    <property type="term" value="F:copper ion binding"/>
    <property type="evidence" value="ECO:0007669"/>
    <property type="project" value="InterPro"/>
</dbReference>
<sequence length="708" mass="78837">MFTKINDQTGASSFWNPSIKSGNILSTDDSQNFFTSSNLVQTHPDLFQSGFGGIDNLGSRGSTVRPPRTRPLDYSERATAELRRNPSLSAPDECARACRDGEPPRICYYHFTLEHYTVLGAACQVCTPNATNTVWSHCQCVLADGVERGILTANRMVPGPSIQVCEGDKVVVDVENHIAGSEVSIHWHGIFQKGSQYYDGVPYVTQCPIQEGNTFRYQWTAGNSGTHFWHSHTGLQKIDGLYGSVIVRQPPNKDPNSNLYDYDLTTHVVLISDWMHEDAAERYPGRLAVNTGQDPETVLINGKGQFRDPNTGFMTNTPLEVFTVTAGRRYRFRLINAFATVCPAQITFQGHGLTLIAADGEPVHPVQINTVISFSGERYDFIINADQPVGAYWIQLRGLGECGIKRAHQLAVLRYARGPFQPTTQAPTYDLGLPQGIVLNPLDAICNMPREDAICINQLKNAKHIDAGILQERPDVKIFLPFRFLFYRPEEVFQPNTYNRFLVAPTGDHVISLVDEISFTFPPAPPLSQINDIPPEQFCNGDNRPADCGDNCMCTHKVDIPHNAIVEVVIVDEVQQPNLSHPFHLHGYAFNVVGMGRSPDKNVKKINLKHALDLDRRGLLHREFNLPPAKDTIAVPNNGYVVLRFRADNPGYWLFHCHFLFHIVIGMNLILHVGTHADLPPIPPNFPTCGDHLPAITPPLPIIDNAIH</sequence>
<evidence type="ECO:0000256" key="1">
    <source>
        <dbReference type="ARBA" id="ARBA00010609"/>
    </source>
</evidence>
<dbReference type="AlphaFoldDB" id="A0A835CNR6"/>
<evidence type="ECO:0000259" key="4">
    <source>
        <dbReference type="Pfam" id="PF00394"/>
    </source>
</evidence>
<dbReference type="FunFam" id="2.60.40.420:FF:000073">
    <property type="entry name" value="Laccase 2, isoform E"/>
    <property type="match status" value="1"/>
</dbReference>
<keyword evidence="8" id="KW-1185">Reference proteome</keyword>
<accession>A0A835CNR6</accession>
<feature type="domain" description="Plastocyanin-like" evidence="4">
    <location>
        <begin position="267"/>
        <end position="416"/>
    </location>
</feature>
<dbReference type="InterPro" id="IPR001117">
    <property type="entry name" value="Cu-oxidase_2nd"/>
</dbReference>
<dbReference type="CDD" id="cd13884">
    <property type="entry name" value="CuRO_2_tcLCC_insect_like"/>
    <property type="match status" value="1"/>
</dbReference>
<proteinExistence type="inferred from homology"/>
<dbReference type="PANTHER" id="PTHR11709">
    <property type="entry name" value="MULTI-COPPER OXIDASE"/>
    <property type="match status" value="1"/>
</dbReference>
<comment type="caution">
    <text evidence="7">The sequence shown here is derived from an EMBL/GenBank/DDBJ whole genome shotgun (WGS) entry which is preliminary data.</text>
</comment>
<dbReference type="Proteomes" id="UP000639338">
    <property type="component" value="Unassembled WGS sequence"/>
</dbReference>
<evidence type="ECO:0000313" key="7">
    <source>
        <dbReference type="EMBL" id="KAF7987350.1"/>
    </source>
</evidence>
<dbReference type="GO" id="GO:0005886">
    <property type="term" value="C:plasma membrane"/>
    <property type="evidence" value="ECO:0007669"/>
    <property type="project" value="TreeGrafter"/>
</dbReference>
<dbReference type="GO" id="GO:0016491">
    <property type="term" value="F:oxidoreductase activity"/>
    <property type="evidence" value="ECO:0007669"/>
    <property type="project" value="UniProtKB-KW"/>
</dbReference>
<gene>
    <name evidence="7" type="ORF">HCN44_003112</name>
</gene>
<protein>
    <recommendedName>
        <fullName evidence="9">Laccase</fullName>
    </recommendedName>
</protein>
<feature type="domain" description="Plastocyanin-like" evidence="6">
    <location>
        <begin position="140"/>
        <end position="250"/>
    </location>
</feature>
<dbReference type="InterPro" id="IPR045087">
    <property type="entry name" value="Cu-oxidase_fam"/>
</dbReference>
<dbReference type="InterPro" id="IPR033138">
    <property type="entry name" value="Cu_oxidase_CS"/>
</dbReference>
<dbReference type="FunFam" id="2.60.40.420:FF:000031">
    <property type="entry name" value="Laccase-2 isoform A"/>
    <property type="match status" value="1"/>
</dbReference>
<keyword evidence="3" id="KW-0560">Oxidoreductase</keyword>
<evidence type="ECO:0008006" key="9">
    <source>
        <dbReference type="Google" id="ProtNLM"/>
    </source>
</evidence>
<dbReference type="GO" id="GO:0006826">
    <property type="term" value="P:iron ion transport"/>
    <property type="evidence" value="ECO:0007669"/>
    <property type="project" value="TreeGrafter"/>
</dbReference>
<dbReference type="Gene3D" id="2.60.40.420">
    <property type="entry name" value="Cupredoxins - blue copper proteins"/>
    <property type="match status" value="3"/>
</dbReference>
<feature type="domain" description="Plastocyanin-like" evidence="5">
    <location>
        <begin position="540"/>
        <end position="671"/>
    </location>
</feature>
<dbReference type="InterPro" id="IPR011706">
    <property type="entry name" value="Cu-oxidase_C"/>
</dbReference>
<dbReference type="FunFam" id="2.60.40.420:FF:000045">
    <property type="entry name" value="Laccase 2"/>
    <property type="match status" value="1"/>
</dbReference>
<dbReference type="CDD" id="cd13858">
    <property type="entry name" value="CuRO_1_tcLCC2_insect_like"/>
    <property type="match status" value="1"/>
</dbReference>
<dbReference type="Pfam" id="PF00394">
    <property type="entry name" value="Cu-oxidase"/>
    <property type="match status" value="1"/>
</dbReference>
<dbReference type="InterPro" id="IPR008972">
    <property type="entry name" value="Cupredoxin"/>
</dbReference>
<dbReference type="EMBL" id="JACMRX010000006">
    <property type="protein sequence ID" value="KAF7987350.1"/>
    <property type="molecule type" value="Genomic_DNA"/>
</dbReference>
<evidence type="ECO:0000313" key="8">
    <source>
        <dbReference type="Proteomes" id="UP000639338"/>
    </source>
</evidence>
<keyword evidence="2" id="KW-0479">Metal-binding</keyword>
<dbReference type="PANTHER" id="PTHR11709:SF232">
    <property type="entry name" value="STRAW, ISOFORM G"/>
    <property type="match status" value="1"/>
</dbReference>
<dbReference type="CDD" id="cd13905">
    <property type="entry name" value="CuRO_3_tcLLC2_insect_like"/>
    <property type="match status" value="1"/>
</dbReference>
<reference evidence="7 8" key="1">
    <citation type="submission" date="2020-08" db="EMBL/GenBank/DDBJ databases">
        <title>Aphidius gifuensis genome sequencing and assembly.</title>
        <authorList>
            <person name="Du Z."/>
        </authorList>
    </citation>
    <scope>NUCLEOTIDE SEQUENCE [LARGE SCALE GENOMIC DNA]</scope>
    <source>
        <strain evidence="7">YNYX2018</strain>
        <tissue evidence="7">Adults</tissue>
    </source>
</reference>
<evidence type="ECO:0000256" key="3">
    <source>
        <dbReference type="ARBA" id="ARBA00023002"/>
    </source>
</evidence>
<comment type="similarity">
    <text evidence="1">Belongs to the multicopper oxidase family.</text>
</comment>
<dbReference type="PROSITE" id="PS00079">
    <property type="entry name" value="MULTICOPPER_OXIDASE1"/>
    <property type="match status" value="1"/>
</dbReference>
<evidence type="ECO:0000256" key="2">
    <source>
        <dbReference type="ARBA" id="ARBA00022723"/>
    </source>
</evidence>